<dbReference type="EMBL" id="CAJVPP010014587">
    <property type="protein sequence ID" value="CAG8724567.1"/>
    <property type="molecule type" value="Genomic_DNA"/>
</dbReference>
<feature type="transmembrane region" description="Helical" evidence="1">
    <location>
        <begin position="13"/>
        <end position="32"/>
    </location>
</feature>
<evidence type="ECO:0000256" key="1">
    <source>
        <dbReference type="SAM" id="Phobius"/>
    </source>
</evidence>
<name>A0A9N9NED2_FUNMO</name>
<keyword evidence="1" id="KW-0812">Transmembrane</keyword>
<keyword evidence="1" id="KW-0472">Membrane</keyword>
<feature type="transmembrane region" description="Helical" evidence="1">
    <location>
        <begin position="44"/>
        <end position="64"/>
    </location>
</feature>
<accession>A0A9N9NED2</accession>
<evidence type="ECO:0000313" key="3">
    <source>
        <dbReference type="Proteomes" id="UP000789375"/>
    </source>
</evidence>
<evidence type="ECO:0000313" key="2">
    <source>
        <dbReference type="EMBL" id="CAG8724567.1"/>
    </source>
</evidence>
<comment type="caution">
    <text evidence="2">The sequence shown here is derived from an EMBL/GenBank/DDBJ whole genome shotgun (WGS) entry which is preliminary data.</text>
</comment>
<protein>
    <submittedName>
        <fullName evidence="2">6660_t:CDS:1</fullName>
    </submittedName>
</protein>
<proteinExistence type="predicted"/>
<keyword evidence="1" id="KW-1133">Transmembrane helix</keyword>
<dbReference type="AlphaFoldDB" id="A0A9N9NED2"/>
<feature type="non-terminal residue" evidence="2">
    <location>
        <position position="1"/>
    </location>
</feature>
<sequence>GTGDPSPRYFFEIVGFFHFLPFHIFPSLFLRAVIHNSYAIDEEFVVLLVVFHFGYEFINIREILLDLQV</sequence>
<gene>
    <name evidence="2" type="ORF">FMOSSE_LOCUS15239</name>
</gene>
<reference evidence="2" key="1">
    <citation type="submission" date="2021-06" db="EMBL/GenBank/DDBJ databases">
        <authorList>
            <person name="Kallberg Y."/>
            <person name="Tangrot J."/>
            <person name="Rosling A."/>
        </authorList>
    </citation>
    <scope>NUCLEOTIDE SEQUENCE</scope>
    <source>
        <strain evidence="2">87-6 pot B 2015</strain>
    </source>
</reference>
<dbReference type="Proteomes" id="UP000789375">
    <property type="component" value="Unassembled WGS sequence"/>
</dbReference>
<keyword evidence="3" id="KW-1185">Reference proteome</keyword>
<organism evidence="2 3">
    <name type="scientific">Funneliformis mosseae</name>
    <name type="common">Endomycorrhizal fungus</name>
    <name type="synonym">Glomus mosseae</name>
    <dbReference type="NCBI Taxonomy" id="27381"/>
    <lineage>
        <taxon>Eukaryota</taxon>
        <taxon>Fungi</taxon>
        <taxon>Fungi incertae sedis</taxon>
        <taxon>Mucoromycota</taxon>
        <taxon>Glomeromycotina</taxon>
        <taxon>Glomeromycetes</taxon>
        <taxon>Glomerales</taxon>
        <taxon>Glomeraceae</taxon>
        <taxon>Funneliformis</taxon>
    </lineage>
</organism>